<organism evidence="2 3">
    <name type="scientific">Bosea rubneri</name>
    <dbReference type="NCBI Taxonomy" id="3075434"/>
    <lineage>
        <taxon>Bacteria</taxon>
        <taxon>Pseudomonadati</taxon>
        <taxon>Pseudomonadota</taxon>
        <taxon>Alphaproteobacteria</taxon>
        <taxon>Hyphomicrobiales</taxon>
        <taxon>Boseaceae</taxon>
        <taxon>Bosea</taxon>
    </lineage>
</organism>
<evidence type="ECO:0000259" key="1">
    <source>
        <dbReference type="Pfam" id="PF18551"/>
    </source>
</evidence>
<dbReference type="RefSeq" id="WP_316020021.1">
    <property type="nucleotide sequence ID" value="NZ_JAWDID010000036.1"/>
</dbReference>
<gene>
    <name evidence="2" type="ORF">RKE40_20245</name>
</gene>
<sequence>MLMGVDGFALTPTANFLAYPRLHDECRFPPGWQLVARGEMIEALVLTAAVPDHALRTILAHIGDPLVPIVSLVPDERQGIDAAGQGEQFAWERAYAIQAKLRELPVSIRHSSEPEDILLARVYSRDQGLVPIHDPGLRDLVRYPVAGALDNVSELAAGLDNKGYLRRRFFDRLFCCPQCRSAHLSVREECHSCRSANISEEVVVHHFQCAHEAPESQFRSHGGFTCPKCARPLRHIGLDYDKPGSITRCFECGAINDKPAVGFKCIDCGAHHAPDQVPARTWYAYSLTAVGQRRVLRGAADESLPAQPGLDRFQLLLDHTRKEQREFGSPYQVANVTFTNRELIAEQDLRLWEQSLQLVGDTLHSALREVDAVREHGEGFLILMPRTGPHDAARALQLVAGRIRSVLKVDPGFRFTLVDDVVLEGLRSRQG</sequence>
<dbReference type="InterPro" id="IPR040572">
    <property type="entry name" value="TackOD1"/>
</dbReference>
<dbReference type="Proteomes" id="UP001254257">
    <property type="component" value="Unassembled WGS sequence"/>
</dbReference>
<keyword evidence="3" id="KW-1185">Reference proteome</keyword>
<evidence type="ECO:0000313" key="2">
    <source>
        <dbReference type="EMBL" id="MDU0342235.1"/>
    </source>
</evidence>
<name>A0ABU3SBS4_9HYPH</name>
<evidence type="ECO:0000313" key="3">
    <source>
        <dbReference type="Proteomes" id="UP001254257"/>
    </source>
</evidence>
<protein>
    <recommendedName>
        <fullName evidence="1">Thaumarchaeal output domain-containing protein</fullName>
    </recommendedName>
</protein>
<accession>A0ABU3SBS4</accession>
<dbReference type="EMBL" id="JAWDID010000036">
    <property type="protein sequence ID" value="MDU0342235.1"/>
    <property type="molecule type" value="Genomic_DNA"/>
</dbReference>
<dbReference type="Pfam" id="PF18551">
    <property type="entry name" value="TackOD1"/>
    <property type="match status" value="1"/>
</dbReference>
<comment type="caution">
    <text evidence="2">The sequence shown here is derived from an EMBL/GenBank/DDBJ whole genome shotgun (WGS) entry which is preliminary data.</text>
</comment>
<feature type="domain" description="Thaumarchaeal output" evidence="1">
    <location>
        <begin position="109"/>
        <end position="287"/>
    </location>
</feature>
<proteinExistence type="predicted"/>
<reference evidence="2 3" key="1">
    <citation type="submission" date="2023-09" db="EMBL/GenBank/DDBJ databases">
        <title>Whole genome shotgun sequencing (WGS) of Bosea sp. ZW T0_25, isolated from stored onions (Allium cepa).</title>
        <authorList>
            <person name="Stoll D.A."/>
            <person name="Huch M."/>
        </authorList>
    </citation>
    <scope>NUCLEOTIDE SEQUENCE [LARGE SCALE GENOMIC DNA]</scope>
    <source>
        <strain evidence="2 3">ZW T0_25</strain>
    </source>
</reference>